<gene>
    <name evidence="1" type="ORF">C241_02729</name>
</gene>
<dbReference type="EMBL" id="AMQQ01000004">
    <property type="protein sequence ID" value="EKJ97180.1"/>
    <property type="molecule type" value="Genomic_DNA"/>
</dbReference>
<name>A0ABP2RWJ0_RHILU</name>
<keyword evidence="2" id="KW-1185">Reference proteome</keyword>
<organism evidence="1 2">
    <name type="scientific">Bradyrhizobium lupini HPC(L)</name>
    <dbReference type="NCBI Taxonomy" id="1229491"/>
    <lineage>
        <taxon>Bacteria</taxon>
        <taxon>Pseudomonadati</taxon>
        <taxon>Pseudomonadota</taxon>
        <taxon>Alphaproteobacteria</taxon>
        <taxon>Hyphomicrobiales</taxon>
        <taxon>Nitrobacteraceae</taxon>
        <taxon>Bradyrhizobium</taxon>
    </lineage>
</organism>
<evidence type="ECO:0000313" key="2">
    <source>
        <dbReference type="Proteomes" id="UP000017668"/>
    </source>
</evidence>
<proteinExistence type="predicted"/>
<reference evidence="1 2" key="1">
    <citation type="journal article" date="2013" name="Genome Announc.">
        <title>Genome Sequence of Rhizobium lupini HPC(L) Isolated from Saline Desert Soil, Kutch (Gujarat).</title>
        <authorList>
            <person name="Agarwal L."/>
            <person name="Purohit H.J."/>
        </authorList>
    </citation>
    <scope>NUCLEOTIDE SEQUENCE [LARGE SCALE GENOMIC DNA]</scope>
    <source>
        <strain evidence="2">HPC(L)</strain>
    </source>
</reference>
<protein>
    <submittedName>
        <fullName evidence="1">Uncharacterized protein</fullName>
    </submittedName>
</protein>
<accession>A0ABP2RWJ0</accession>
<comment type="caution">
    <text evidence="1">The sequence shown here is derived from an EMBL/GenBank/DDBJ whole genome shotgun (WGS) entry which is preliminary data.</text>
</comment>
<dbReference type="RefSeq" id="WP_006697477.1">
    <property type="nucleotide sequence ID" value="NZ_AMQQ01000004.1"/>
</dbReference>
<sequence>MTNSTAAIKVNVTRRFDRDCKVFAFDVRVDDEVYCEVSKNKAFMLIMQAQEVADDLDMMCNVYGMDYLRAAR</sequence>
<dbReference type="Proteomes" id="UP000017668">
    <property type="component" value="Unassembled WGS sequence"/>
</dbReference>
<evidence type="ECO:0000313" key="1">
    <source>
        <dbReference type="EMBL" id="EKJ97180.1"/>
    </source>
</evidence>